<feature type="transmembrane region" description="Helical" evidence="1">
    <location>
        <begin position="207"/>
        <end position="229"/>
    </location>
</feature>
<gene>
    <name evidence="2" type="ORF">SacglDRAFT_00222</name>
</gene>
<dbReference type="EMBL" id="CM001484">
    <property type="protein sequence ID" value="EIE97185.1"/>
    <property type="molecule type" value="Genomic_DNA"/>
</dbReference>
<dbReference type="RefSeq" id="WP_005460992.1">
    <property type="nucleotide sequence ID" value="NZ_CM001484.1"/>
</dbReference>
<evidence type="ECO:0000313" key="3">
    <source>
        <dbReference type="Proteomes" id="UP000005087"/>
    </source>
</evidence>
<organism evidence="2 3">
    <name type="scientific">Saccharomonospora glauca K62</name>
    <dbReference type="NCBI Taxonomy" id="928724"/>
    <lineage>
        <taxon>Bacteria</taxon>
        <taxon>Bacillati</taxon>
        <taxon>Actinomycetota</taxon>
        <taxon>Actinomycetes</taxon>
        <taxon>Pseudonocardiales</taxon>
        <taxon>Pseudonocardiaceae</taxon>
        <taxon>Saccharomonospora</taxon>
    </lineage>
</organism>
<evidence type="ECO:0008006" key="4">
    <source>
        <dbReference type="Google" id="ProtNLM"/>
    </source>
</evidence>
<evidence type="ECO:0000313" key="2">
    <source>
        <dbReference type="EMBL" id="EIE97185.1"/>
    </source>
</evidence>
<keyword evidence="1" id="KW-0472">Membrane</keyword>
<evidence type="ECO:0000256" key="1">
    <source>
        <dbReference type="SAM" id="Phobius"/>
    </source>
</evidence>
<feature type="transmembrane region" description="Helical" evidence="1">
    <location>
        <begin position="116"/>
        <end position="139"/>
    </location>
</feature>
<keyword evidence="1" id="KW-1133">Transmembrane helix</keyword>
<feature type="transmembrane region" description="Helical" evidence="1">
    <location>
        <begin position="175"/>
        <end position="200"/>
    </location>
</feature>
<keyword evidence="1" id="KW-0812">Transmembrane</keyword>
<feature type="transmembrane region" description="Helical" evidence="1">
    <location>
        <begin position="93"/>
        <end position="110"/>
    </location>
</feature>
<keyword evidence="3" id="KW-1185">Reference proteome</keyword>
<dbReference type="Proteomes" id="UP000005087">
    <property type="component" value="Chromosome"/>
</dbReference>
<dbReference type="HOGENOM" id="CLU_469194_0_0_11"/>
<feature type="transmembrane region" description="Helical" evidence="1">
    <location>
        <begin position="279"/>
        <end position="296"/>
    </location>
</feature>
<dbReference type="STRING" id="928724.SacglDRAFT_00222"/>
<dbReference type="eggNOG" id="COG1807">
    <property type="taxonomic scope" value="Bacteria"/>
</dbReference>
<proteinExistence type="predicted"/>
<reference evidence="3" key="2">
    <citation type="submission" date="2012-01" db="EMBL/GenBank/DDBJ databases">
        <title>Noncontiguous Finished sequence of chromosome of Saccharomonospora glauca K62.</title>
        <authorList>
            <consortium name="US DOE Joint Genome Institute"/>
            <person name="Lucas S."/>
            <person name="Han J."/>
            <person name="Lapidus A."/>
            <person name="Cheng J.-F."/>
            <person name="Goodwin L."/>
            <person name="Pitluck S."/>
            <person name="Peters L."/>
            <person name="Mikhailova N."/>
            <person name="Held B."/>
            <person name="Detter J.C."/>
            <person name="Han C."/>
            <person name="Tapia R."/>
            <person name="Land M."/>
            <person name="Hauser L."/>
            <person name="Kyrpides N."/>
            <person name="Ivanova N."/>
            <person name="Pagani I."/>
            <person name="Brambilla E.-M."/>
            <person name="Klenk H.-P."/>
            <person name="Woyke T."/>
        </authorList>
    </citation>
    <scope>NUCLEOTIDE SEQUENCE [LARGE SCALE GENOMIC DNA]</scope>
    <source>
        <strain evidence="3">K62</strain>
    </source>
</reference>
<dbReference type="OrthoDB" id="5492344at2"/>
<feature type="transmembrane region" description="Helical" evidence="1">
    <location>
        <begin position="338"/>
        <end position="357"/>
    </location>
</feature>
<name>I1CWW1_9PSEU</name>
<reference evidence="2 3" key="1">
    <citation type="submission" date="2011-09" db="EMBL/GenBank/DDBJ databases">
        <authorList>
            <consortium name="US DOE Joint Genome Institute (JGI-PGF)"/>
            <person name="Lucas S."/>
            <person name="Han J."/>
            <person name="Lapidus A."/>
            <person name="Cheng J.-F."/>
            <person name="Goodwin L."/>
            <person name="Pitluck S."/>
            <person name="Peters L."/>
            <person name="Land M.L."/>
            <person name="Hauser L."/>
            <person name="Brambilla E."/>
            <person name="Klenk H.-P."/>
            <person name="Woyke T.J."/>
        </authorList>
    </citation>
    <scope>NUCLEOTIDE SEQUENCE [LARGE SCALE GENOMIC DNA]</scope>
    <source>
        <strain evidence="2 3">K62</strain>
    </source>
</reference>
<feature type="transmembrane region" description="Helical" evidence="1">
    <location>
        <begin position="249"/>
        <end position="272"/>
    </location>
</feature>
<accession>I1CWW1</accession>
<dbReference type="AlphaFoldDB" id="I1CWW1"/>
<feature type="transmembrane region" description="Helical" evidence="1">
    <location>
        <begin position="302"/>
        <end position="326"/>
    </location>
</feature>
<sequence>MTPARTARPGGRAAAGLVALLLGLFVLFGVGTWAAIEFTVDDAYVTFRYSRNLADGHGPVWNVGADPVEGFTNFGWMVLLAPFAALEWHLDAVAKLVSILIGVITVGMLVRHGYRLGSWAAAVVAGSAFVVFLPTYFHIAAGLETVAFAAVVLRASVVGLDAVENRPVRAWEPPLLAVAAGLLRPEGVLVAAVPLAVWLWRRRRDGVAWFWTGSAVAMGVGYFAWRWSFYGHPVPNPFHGALGGLDTGLGWLGDTAVVMGPLLVLTGVLFVPRETRGRAAVLLGVVAVTYLPYAFAGPGTDYLYRFAYHAFPVVCLGAGLGVSAIAGRLGDNAVLQQSLAAVTGVLAVGWVGLWGVVADQLPLIANYGIDLQRAHVAVGKALAEADVAPERRSVAVPDAGAIPYHSGWETVDYSGLNDEEIAHGTDPTSAVRRARPTVIVVPSSGPYVPPVAHGLRVAEAVAGYEYVGKVQMREGYWLNLFVLPEWVDPVATAVERRAVYAQARYDPGRYELTLDRWFDRLGERLDDR</sequence>
<feature type="transmembrane region" description="Helical" evidence="1">
    <location>
        <begin position="12"/>
        <end position="36"/>
    </location>
</feature>
<protein>
    <recommendedName>
        <fullName evidence="4">Glycosyltransferase RgtA/B/C/D-like domain-containing protein</fullName>
    </recommendedName>
</protein>